<dbReference type="AlphaFoldDB" id="M2R584"/>
<dbReference type="KEGG" id="bsc:COCSADRAFT_219589"/>
<dbReference type="RefSeq" id="XP_007701726.1">
    <property type="nucleotide sequence ID" value="XM_007703536.1"/>
</dbReference>
<dbReference type="Proteomes" id="UP000016934">
    <property type="component" value="Unassembled WGS sequence"/>
</dbReference>
<accession>M2R584</accession>
<keyword evidence="2" id="KW-1185">Reference proteome</keyword>
<organism evidence="1 2">
    <name type="scientific">Cochliobolus sativus (strain ND90Pr / ATCC 201652)</name>
    <name type="common">Common root rot and spot blotch fungus</name>
    <name type="synonym">Bipolaris sorokiniana</name>
    <dbReference type="NCBI Taxonomy" id="665912"/>
    <lineage>
        <taxon>Eukaryota</taxon>
        <taxon>Fungi</taxon>
        <taxon>Dikarya</taxon>
        <taxon>Ascomycota</taxon>
        <taxon>Pezizomycotina</taxon>
        <taxon>Dothideomycetes</taxon>
        <taxon>Pleosporomycetidae</taxon>
        <taxon>Pleosporales</taxon>
        <taxon>Pleosporineae</taxon>
        <taxon>Pleosporaceae</taxon>
        <taxon>Bipolaris</taxon>
    </lineage>
</organism>
<evidence type="ECO:0000313" key="1">
    <source>
        <dbReference type="EMBL" id="EMD62324.1"/>
    </source>
</evidence>
<sequence length="110" mass="12171">MVPNCEGQLGSVRMYLCICPSLHICSRSVLQILCQSASDVPTDPHATKEPLRFYCKLSLWRKNISRGGDSSATMIMISLELKQVERDPVVLFQPVLNHTKKGSLQGKGAI</sequence>
<protein>
    <submittedName>
        <fullName evidence="1">Uncharacterized protein</fullName>
    </submittedName>
</protein>
<dbReference type="HOGENOM" id="CLU_2170853_0_0_1"/>
<dbReference type="EMBL" id="KB445646">
    <property type="protein sequence ID" value="EMD62324.1"/>
    <property type="molecule type" value="Genomic_DNA"/>
</dbReference>
<reference evidence="1 2" key="1">
    <citation type="journal article" date="2012" name="PLoS Pathog.">
        <title>Diverse lifestyles and strategies of plant pathogenesis encoded in the genomes of eighteen Dothideomycetes fungi.</title>
        <authorList>
            <person name="Ohm R.A."/>
            <person name="Feau N."/>
            <person name="Henrissat B."/>
            <person name="Schoch C.L."/>
            <person name="Horwitz B.A."/>
            <person name="Barry K.W."/>
            <person name="Condon B.J."/>
            <person name="Copeland A.C."/>
            <person name="Dhillon B."/>
            <person name="Glaser F."/>
            <person name="Hesse C.N."/>
            <person name="Kosti I."/>
            <person name="LaButti K."/>
            <person name="Lindquist E.A."/>
            <person name="Lucas S."/>
            <person name="Salamov A.A."/>
            <person name="Bradshaw R.E."/>
            <person name="Ciuffetti L."/>
            <person name="Hamelin R.C."/>
            <person name="Kema G.H.J."/>
            <person name="Lawrence C."/>
            <person name="Scott J.A."/>
            <person name="Spatafora J.W."/>
            <person name="Turgeon B.G."/>
            <person name="de Wit P.J.G.M."/>
            <person name="Zhong S."/>
            <person name="Goodwin S.B."/>
            <person name="Grigoriev I.V."/>
        </authorList>
    </citation>
    <scope>NUCLEOTIDE SEQUENCE [LARGE SCALE GENOMIC DNA]</scope>
    <source>
        <strain evidence="2">ND90Pr / ATCC 201652</strain>
    </source>
</reference>
<gene>
    <name evidence="1" type="ORF">COCSADRAFT_219589</name>
</gene>
<dbReference type="GeneID" id="19134560"/>
<evidence type="ECO:0000313" key="2">
    <source>
        <dbReference type="Proteomes" id="UP000016934"/>
    </source>
</evidence>
<name>M2R584_COCSN</name>
<proteinExistence type="predicted"/>
<reference evidence="2" key="2">
    <citation type="journal article" date="2013" name="PLoS Genet.">
        <title>Comparative genome structure, secondary metabolite, and effector coding capacity across Cochliobolus pathogens.</title>
        <authorList>
            <person name="Condon B.J."/>
            <person name="Leng Y."/>
            <person name="Wu D."/>
            <person name="Bushley K.E."/>
            <person name="Ohm R.A."/>
            <person name="Otillar R."/>
            <person name="Martin J."/>
            <person name="Schackwitz W."/>
            <person name="Grimwood J."/>
            <person name="MohdZainudin N."/>
            <person name="Xue C."/>
            <person name="Wang R."/>
            <person name="Manning V.A."/>
            <person name="Dhillon B."/>
            <person name="Tu Z.J."/>
            <person name="Steffenson B.J."/>
            <person name="Salamov A."/>
            <person name="Sun H."/>
            <person name="Lowry S."/>
            <person name="LaButti K."/>
            <person name="Han J."/>
            <person name="Copeland A."/>
            <person name="Lindquist E."/>
            <person name="Barry K."/>
            <person name="Schmutz J."/>
            <person name="Baker S.E."/>
            <person name="Ciuffetti L.M."/>
            <person name="Grigoriev I.V."/>
            <person name="Zhong S."/>
            <person name="Turgeon B.G."/>
        </authorList>
    </citation>
    <scope>NUCLEOTIDE SEQUENCE [LARGE SCALE GENOMIC DNA]</scope>
    <source>
        <strain evidence="2">ND90Pr / ATCC 201652</strain>
    </source>
</reference>